<evidence type="ECO:0000313" key="3">
    <source>
        <dbReference type="Proteomes" id="UP001242480"/>
    </source>
</evidence>
<dbReference type="RefSeq" id="WP_307285649.1">
    <property type="nucleotide sequence ID" value="NZ_JAUSVX010000029.1"/>
</dbReference>
<evidence type="ECO:0000313" key="2">
    <source>
        <dbReference type="EMBL" id="MDQ0475030.1"/>
    </source>
</evidence>
<dbReference type="Proteomes" id="UP001242480">
    <property type="component" value="Unassembled WGS sequence"/>
</dbReference>
<gene>
    <name evidence="2" type="ORF">QO011_008072</name>
</gene>
<proteinExistence type="predicted"/>
<keyword evidence="2" id="KW-0969">Cilium</keyword>
<keyword evidence="2" id="KW-0282">Flagellum</keyword>
<evidence type="ECO:0000256" key="1">
    <source>
        <dbReference type="SAM" id="MobiDB-lite"/>
    </source>
</evidence>
<reference evidence="2 3" key="1">
    <citation type="submission" date="2023-07" db="EMBL/GenBank/DDBJ databases">
        <title>Genomic Encyclopedia of Type Strains, Phase IV (KMG-IV): sequencing the most valuable type-strain genomes for metagenomic binning, comparative biology and taxonomic classification.</title>
        <authorList>
            <person name="Goeker M."/>
        </authorList>
    </citation>
    <scope>NUCLEOTIDE SEQUENCE [LARGE SCALE GENOMIC DNA]</scope>
    <source>
        <strain evidence="2 3">DSM 19619</strain>
    </source>
</reference>
<keyword evidence="2" id="KW-0966">Cell projection</keyword>
<comment type="caution">
    <text evidence="2">The sequence shown here is derived from an EMBL/GenBank/DDBJ whole genome shotgun (WGS) entry which is preliminary data.</text>
</comment>
<accession>A0ABU0JL61</accession>
<sequence length="130" mass="13064">MISALSIATSGMLAADDRLQASASNVANMLDAGPLDDGTGASGTYRPLRVEQSEAPGGGVAVRVQARESSLAADAPDDPATNAEGLVAFPDVDLVRESVDQAGARLEFAANLAVVQAGSQLATKLLDAVA</sequence>
<name>A0ABU0JL61_9HYPH</name>
<protein>
    <submittedName>
        <fullName evidence="2">Flagellar basal-body rod protein FlgC</fullName>
    </submittedName>
</protein>
<organism evidence="2 3">
    <name type="scientific">Labrys wisconsinensis</name>
    <dbReference type="NCBI Taxonomy" id="425677"/>
    <lineage>
        <taxon>Bacteria</taxon>
        <taxon>Pseudomonadati</taxon>
        <taxon>Pseudomonadota</taxon>
        <taxon>Alphaproteobacteria</taxon>
        <taxon>Hyphomicrobiales</taxon>
        <taxon>Xanthobacteraceae</taxon>
        <taxon>Labrys</taxon>
    </lineage>
</organism>
<feature type="region of interest" description="Disordered" evidence="1">
    <location>
        <begin position="31"/>
        <end position="59"/>
    </location>
</feature>
<keyword evidence="3" id="KW-1185">Reference proteome</keyword>
<dbReference type="EMBL" id="JAUSVX010000029">
    <property type="protein sequence ID" value="MDQ0475030.1"/>
    <property type="molecule type" value="Genomic_DNA"/>
</dbReference>